<dbReference type="EMBL" id="JBIHSF010000008">
    <property type="protein sequence ID" value="MFH0261087.1"/>
    <property type="molecule type" value="Genomic_DNA"/>
</dbReference>
<dbReference type="RefSeq" id="WP_394629140.1">
    <property type="nucleotide sequence ID" value="NZ_JBIHSF010000008.1"/>
</dbReference>
<keyword evidence="1" id="KW-1133">Transmembrane helix</keyword>
<keyword evidence="3" id="KW-1185">Reference proteome</keyword>
<protein>
    <submittedName>
        <fullName evidence="2">Uncharacterized protein</fullName>
    </submittedName>
</protein>
<sequence length="54" mass="6281">MTYREFQHTDTYKLMIGTGELISSIASFLFTLITTMTKAGVWLTKKTYSWIAKR</sequence>
<evidence type="ECO:0000256" key="1">
    <source>
        <dbReference type="SAM" id="Phobius"/>
    </source>
</evidence>
<evidence type="ECO:0000313" key="2">
    <source>
        <dbReference type="EMBL" id="MFH0261087.1"/>
    </source>
</evidence>
<comment type="caution">
    <text evidence="2">The sequence shown here is derived from an EMBL/GenBank/DDBJ whole genome shotgun (WGS) entry which is preliminary data.</text>
</comment>
<name>A0ABW7IHJ0_9VIBR</name>
<evidence type="ECO:0000313" key="3">
    <source>
        <dbReference type="Proteomes" id="UP001607125"/>
    </source>
</evidence>
<keyword evidence="1" id="KW-0812">Transmembrane</keyword>
<gene>
    <name evidence="2" type="ORF">ACGRH2_11830</name>
</gene>
<accession>A0ABW7IHJ0</accession>
<proteinExistence type="predicted"/>
<dbReference type="Proteomes" id="UP001607125">
    <property type="component" value="Unassembled WGS sequence"/>
</dbReference>
<organism evidence="2 3">
    <name type="scientific">Vibrio barjaei</name>
    <dbReference type="NCBI Taxonomy" id="1676683"/>
    <lineage>
        <taxon>Bacteria</taxon>
        <taxon>Pseudomonadati</taxon>
        <taxon>Pseudomonadota</taxon>
        <taxon>Gammaproteobacteria</taxon>
        <taxon>Vibrionales</taxon>
        <taxon>Vibrionaceae</taxon>
        <taxon>Vibrio</taxon>
    </lineage>
</organism>
<reference evidence="2 3" key="1">
    <citation type="submission" date="2024-10" db="EMBL/GenBank/DDBJ databases">
        <authorList>
            <person name="Yibar A."/>
            <person name="Saticioglu I.B."/>
            <person name="Duman M."/>
            <person name="Ajmi N."/>
            <person name="Gurler F."/>
            <person name="Ay H."/>
            <person name="Onuk E."/>
            <person name="Guler S."/>
            <person name="Romalde J.L."/>
        </authorList>
    </citation>
    <scope>NUCLEOTIDE SEQUENCE [LARGE SCALE GENOMIC DNA]</scope>
    <source>
        <strain evidence="2 3">1-TCBS-B</strain>
    </source>
</reference>
<keyword evidence="1" id="KW-0472">Membrane</keyword>
<feature type="transmembrane region" description="Helical" evidence="1">
    <location>
        <begin position="21"/>
        <end position="44"/>
    </location>
</feature>